<reference evidence="3 4" key="1">
    <citation type="submission" date="2023-07" db="EMBL/GenBank/DDBJ databases">
        <title>Sorghum-associated microbial communities from plants grown in Nebraska, USA.</title>
        <authorList>
            <person name="Schachtman D."/>
        </authorList>
    </citation>
    <scope>NUCLEOTIDE SEQUENCE [LARGE SCALE GENOMIC DNA]</scope>
    <source>
        <strain evidence="3 4">584</strain>
    </source>
</reference>
<dbReference type="SUPFAM" id="SSF47616">
    <property type="entry name" value="GST C-terminal domain-like"/>
    <property type="match status" value="1"/>
</dbReference>
<dbReference type="InterPro" id="IPR004045">
    <property type="entry name" value="Glutathione_S-Trfase_N"/>
</dbReference>
<name>A0ABU1JTJ7_9PROT</name>
<comment type="caution">
    <text evidence="3">The sequence shown here is derived from an EMBL/GenBank/DDBJ whole genome shotgun (WGS) entry which is preliminary data.</text>
</comment>
<dbReference type="PROSITE" id="PS50404">
    <property type="entry name" value="GST_NTER"/>
    <property type="match status" value="1"/>
</dbReference>
<dbReference type="Proteomes" id="UP001262410">
    <property type="component" value="Unassembled WGS sequence"/>
</dbReference>
<dbReference type="CDD" id="cd00570">
    <property type="entry name" value="GST_N_family"/>
    <property type="match status" value="1"/>
</dbReference>
<feature type="domain" description="GST C-terminal" evidence="2">
    <location>
        <begin position="90"/>
        <end position="217"/>
    </location>
</feature>
<dbReference type="InterPro" id="IPR036282">
    <property type="entry name" value="Glutathione-S-Trfase_C_sf"/>
</dbReference>
<organism evidence="3 4">
    <name type="scientific">Inquilinus ginsengisoli</name>
    <dbReference type="NCBI Taxonomy" id="363840"/>
    <lineage>
        <taxon>Bacteria</taxon>
        <taxon>Pseudomonadati</taxon>
        <taxon>Pseudomonadota</taxon>
        <taxon>Alphaproteobacteria</taxon>
        <taxon>Rhodospirillales</taxon>
        <taxon>Rhodospirillaceae</taxon>
        <taxon>Inquilinus</taxon>
    </lineage>
</organism>
<evidence type="ECO:0000313" key="3">
    <source>
        <dbReference type="EMBL" id="MDR6291940.1"/>
    </source>
</evidence>
<evidence type="ECO:0000259" key="2">
    <source>
        <dbReference type="PROSITE" id="PS50405"/>
    </source>
</evidence>
<dbReference type="EMBL" id="JAVDPW010000008">
    <property type="protein sequence ID" value="MDR6291940.1"/>
    <property type="molecule type" value="Genomic_DNA"/>
</dbReference>
<dbReference type="SFLD" id="SFLDS00019">
    <property type="entry name" value="Glutathione_Transferase_(cytos"/>
    <property type="match status" value="1"/>
</dbReference>
<dbReference type="InterPro" id="IPR010987">
    <property type="entry name" value="Glutathione-S-Trfase_C-like"/>
</dbReference>
<dbReference type="Gene3D" id="1.20.1050.10">
    <property type="match status" value="1"/>
</dbReference>
<dbReference type="EC" id="2.5.1.18" evidence="3"/>
<keyword evidence="4" id="KW-1185">Reference proteome</keyword>
<dbReference type="PROSITE" id="PS50405">
    <property type="entry name" value="GST_CTER"/>
    <property type="match status" value="1"/>
</dbReference>
<dbReference type="RefSeq" id="WP_309797590.1">
    <property type="nucleotide sequence ID" value="NZ_JAVDPW010000008.1"/>
</dbReference>
<dbReference type="InterPro" id="IPR040079">
    <property type="entry name" value="Glutathione_S-Trfase"/>
</dbReference>
<dbReference type="PANTHER" id="PTHR44051">
    <property type="entry name" value="GLUTATHIONE S-TRANSFERASE-RELATED"/>
    <property type="match status" value="1"/>
</dbReference>
<accession>A0ABU1JTJ7</accession>
<gene>
    <name evidence="3" type="ORF">E9232_004478</name>
</gene>
<dbReference type="GO" id="GO:0004364">
    <property type="term" value="F:glutathione transferase activity"/>
    <property type="evidence" value="ECO:0007669"/>
    <property type="project" value="UniProtKB-EC"/>
</dbReference>
<dbReference type="Pfam" id="PF13417">
    <property type="entry name" value="GST_N_3"/>
    <property type="match status" value="1"/>
</dbReference>
<protein>
    <submittedName>
        <fullName evidence="3">Glutathione S-transferase</fullName>
        <ecNumber evidence="3">2.5.1.18</ecNumber>
    </submittedName>
</protein>
<feature type="domain" description="GST N-terminal" evidence="1">
    <location>
        <begin position="1"/>
        <end position="85"/>
    </location>
</feature>
<dbReference type="InterPro" id="IPR004046">
    <property type="entry name" value="GST_C"/>
</dbReference>
<dbReference type="InterPro" id="IPR036249">
    <property type="entry name" value="Thioredoxin-like_sf"/>
</dbReference>
<dbReference type="Pfam" id="PF00043">
    <property type="entry name" value="GST_C"/>
    <property type="match status" value="1"/>
</dbReference>
<dbReference type="PANTHER" id="PTHR44051:SF8">
    <property type="entry name" value="GLUTATHIONE S-TRANSFERASE GSTA"/>
    <property type="match status" value="1"/>
</dbReference>
<dbReference type="SUPFAM" id="SSF52833">
    <property type="entry name" value="Thioredoxin-like"/>
    <property type="match status" value="1"/>
</dbReference>
<keyword evidence="3" id="KW-0808">Transferase</keyword>
<dbReference type="Gene3D" id="3.40.30.10">
    <property type="entry name" value="Glutaredoxin"/>
    <property type="match status" value="1"/>
</dbReference>
<dbReference type="SFLD" id="SFLDG00358">
    <property type="entry name" value="Main_(cytGST)"/>
    <property type="match status" value="1"/>
</dbReference>
<evidence type="ECO:0000313" key="4">
    <source>
        <dbReference type="Proteomes" id="UP001262410"/>
    </source>
</evidence>
<proteinExistence type="predicted"/>
<sequence>MAMTLYSGPLSLFSRKVEIALVEKGLACERVLVPFSQTEGYAPKHPAVLAANPKAQVPVLVDGALTLFDSTVILEYLEDAYPVPPLYPRDPADRARCRLVELAADEVVMPDVRPLMHRSEPPDPARLEAQEAAARTAEDALRRHWRRLDGQLAGREFFFDALTVADIAMFMTVLFALRLHGPRLDECPALAGWYERLSARPAFARVLGEVAAADRELSPHLGG</sequence>
<evidence type="ECO:0000259" key="1">
    <source>
        <dbReference type="PROSITE" id="PS50404"/>
    </source>
</evidence>